<gene>
    <name evidence="2" type="ORF">BLNAU_20143</name>
</gene>
<feature type="coiled-coil region" evidence="1">
    <location>
        <begin position="12"/>
        <end position="39"/>
    </location>
</feature>
<proteinExistence type="predicted"/>
<protein>
    <submittedName>
        <fullName evidence="2">Uncharacterized protein</fullName>
    </submittedName>
</protein>
<evidence type="ECO:0000256" key="1">
    <source>
        <dbReference type="SAM" id="Coils"/>
    </source>
</evidence>
<evidence type="ECO:0000313" key="3">
    <source>
        <dbReference type="Proteomes" id="UP001281761"/>
    </source>
</evidence>
<feature type="coiled-coil region" evidence="1">
    <location>
        <begin position="68"/>
        <end position="110"/>
    </location>
</feature>
<keyword evidence="1" id="KW-0175">Coiled coil</keyword>
<keyword evidence="3" id="KW-1185">Reference proteome</keyword>
<dbReference type="Proteomes" id="UP001281761">
    <property type="component" value="Unassembled WGS sequence"/>
</dbReference>
<reference evidence="2 3" key="1">
    <citation type="journal article" date="2022" name="bioRxiv">
        <title>Genomics of Preaxostyla Flagellates Illuminates Evolutionary Transitions and the Path Towards Mitochondrial Loss.</title>
        <authorList>
            <person name="Novak L.V.F."/>
            <person name="Treitli S.C."/>
            <person name="Pyrih J."/>
            <person name="Halakuc P."/>
            <person name="Pipaliya S.V."/>
            <person name="Vacek V."/>
            <person name="Brzon O."/>
            <person name="Soukal P."/>
            <person name="Eme L."/>
            <person name="Dacks J.B."/>
            <person name="Karnkowska A."/>
            <person name="Elias M."/>
            <person name="Hampl V."/>
        </authorList>
    </citation>
    <scope>NUCLEOTIDE SEQUENCE [LARGE SCALE GENOMIC DNA]</scope>
    <source>
        <strain evidence="2">NAU3</strain>
        <tissue evidence="2">Gut</tissue>
    </source>
</reference>
<accession>A0ABQ9X211</accession>
<sequence length="195" mass="22187">MYEDFRQLVTDVKVLKEEKLTLQKRVDHLESDLEASKQTITIQQKQIEQQSQLISQQKSQLHQQNEMISGLTAKVEREKKTNEEARMNVKQQLQNQINSAQNLHRTATTTSTNQLVHLVPLVNHIDSSVLLPVYLVSPLFHLSPADFHIVFLKLEFESESVGQDDGVIWITGKAENVVDICQFADVLLWMGGVVG</sequence>
<dbReference type="EMBL" id="JARBJD010000278">
    <property type="protein sequence ID" value="KAK2944967.1"/>
    <property type="molecule type" value="Genomic_DNA"/>
</dbReference>
<organism evidence="2 3">
    <name type="scientific">Blattamonas nauphoetae</name>
    <dbReference type="NCBI Taxonomy" id="2049346"/>
    <lineage>
        <taxon>Eukaryota</taxon>
        <taxon>Metamonada</taxon>
        <taxon>Preaxostyla</taxon>
        <taxon>Oxymonadida</taxon>
        <taxon>Blattamonas</taxon>
    </lineage>
</organism>
<evidence type="ECO:0000313" key="2">
    <source>
        <dbReference type="EMBL" id="KAK2944967.1"/>
    </source>
</evidence>
<name>A0ABQ9X211_9EUKA</name>
<comment type="caution">
    <text evidence="2">The sequence shown here is derived from an EMBL/GenBank/DDBJ whole genome shotgun (WGS) entry which is preliminary data.</text>
</comment>